<keyword evidence="1" id="KW-1133">Transmembrane helix</keyword>
<reference evidence="2" key="1">
    <citation type="submission" date="2022-12" db="EMBL/GenBank/DDBJ databases">
        <title>Reference genome sequencing for broad-spectrum identification of bacterial and archaeal isolates by mass spectrometry.</title>
        <authorList>
            <person name="Sekiguchi Y."/>
            <person name="Tourlousse D.M."/>
        </authorList>
    </citation>
    <scope>NUCLEOTIDE SEQUENCE</scope>
    <source>
        <strain evidence="2">301</strain>
    </source>
</reference>
<dbReference type="RefSeq" id="WP_281809005.1">
    <property type="nucleotide sequence ID" value="NZ_BSDO01000006.1"/>
</dbReference>
<organism evidence="2 4">
    <name type="scientific">Xanthobacter flavus</name>
    <dbReference type="NCBI Taxonomy" id="281"/>
    <lineage>
        <taxon>Bacteria</taxon>
        <taxon>Pseudomonadati</taxon>
        <taxon>Pseudomonadota</taxon>
        <taxon>Alphaproteobacteria</taxon>
        <taxon>Hyphomicrobiales</taxon>
        <taxon>Xanthobacteraceae</taxon>
        <taxon>Xanthobacter</taxon>
    </lineage>
</organism>
<dbReference type="GeneID" id="95764656"/>
<keyword evidence="5" id="KW-1185">Reference proteome</keyword>
<gene>
    <name evidence="3" type="ORF">GGQ86_003738</name>
    <name evidence="2" type="ORF">XFLAVUS301_38810</name>
</gene>
<keyword evidence="1" id="KW-0472">Membrane</keyword>
<dbReference type="AlphaFoldDB" id="A0A9W6CQA2"/>
<evidence type="ECO:0000313" key="4">
    <source>
        <dbReference type="Proteomes" id="UP001144397"/>
    </source>
</evidence>
<dbReference type="EMBL" id="BSDO01000006">
    <property type="protein sequence ID" value="GLI24207.1"/>
    <property type="molecule type" value="Genomic_DNA"/>
</dbReference>
<evidence type="ECO:0000313" key="2">
    <source>
        <dbReference type="EMBL" id="GLI24207.1"/>
    </source>
</evidence>
<sequence>MAEGPAGDEDAGREGSLPGAPGHLLDPTFRNGSVTAIGVVGGFSLAFLSNWTFMPGRWGGSALVAFILLALGIAFQLRALVGMLETQSLRRVRYNRLVKVFAVGIYLTAAGVLLALVAELPVVSRYLHF</sequence>
<feature type="transmembrane region" description="Helical" evidence="1">
    <location>
        <begin position="34"/>
        <end position="52"/>
    </location>
</feature>
<dbReference type="EMBL" id="JAVDPY010000007">
    <property type="protein sequence ID" value="MDR6335243.1"/>
    <property type="molecule type" value="Genomic_DNA"/>
</dbReference>
<comment type="caution">
    <text evidence="2">The sequence shown here is derived from an EMBL/GenBank/DDBJ whole genome shotgun (WGS) entry which is preliminary data.</text>
</comment>
<feature type="transmembrane region" description="Helical" evidence="1">
    <location>
        <begin position="58"/>
        <end position="77"/>
    </location>
</feature>
<reference evidence="3 5" key="2">
    <citation type="submission" date="2023-07" db="EMBL/GenBank/DDBJ databases">
        <title>Genomic Encyclopedia of Type Strains, Phase IV (KMG-IV): sequencing the most valuable type-strain genomes for metagenomic binning, comparative biology and taxonomic classification.</title>
        <authorList>
            <person name="Goeker M."/>
        </authorList>
    </citation>
    <scope>NUCLEOTIDE SEQUENCE [LARGE SCALE GENOMIC DNA]</scope>
    <source>
        <strain evidence="3 5">DSM 338</strain>
    </source>
</reference>
<accession>A0A9W6CQA2</accession>
<evidence type="ECO:0000313" key="5">
    <source>
        <dbReference type="Proteomes" id="UP001245370"/>
    </source>
</evidence>
<evidence type="ECO:0000256" key="1">
    <source>
        <dbReference type="SAM" id="Phobius"/>
    </source>
</evidence>
<dbReference type="Proteomes" id="UP001144397">
    <property type="component" value="Unassembled WGS sequence"/>
</dbReference>
<keyword evidence="1" id="KW-0812">Transmembrane</keyword>
<protein>
    <submittedName>
        <fullName evidence="2">Uncharacterized protein</fullName>
    </submittedName>
</protein>
<dbReference type="Proteomes" id="UP001245370">
    <property type="component" value="Unassembled WGS sequence"/>
</dbReference>
<feature type="transmembrane region" description="Helical" evidence="1">
    <location>
        <begin position="97"/>
        <end position="118"/>
    </location>
</feature>
<name>A0A9W6CQA2_XANFL</name>
<evidence type="ECO:0000313" key="3">
    <source>
        <dbReference type="EMBL" id="MDR6335243.1"/>
    </source>
</evidence>
<proteinExistence type="predicted"/>